<dbReference type="Pfam" id="PF03176">
    <property type="entry name" value="MMPL"/>
    <property type="match status" value="2"/>
</dbReference>
<feature type="transmembrane region" description="Helical" evidence="6">
    <location>
        <begin position="804"/>
        <end position="824"/>
    </location>
</feature>
<keyword evidence="4 6" id="KW-1133">Transmembrane helix</keyword>
<evidence type="ECO:0000256" key="3">
    <source>
        <dbReference type="ARBA" id="ARBA00022692"/>
    </source>
</evidence>
<feature type="transmembrane region" description="Helical" evidence="6">
    <location>
        <begin position="328"/>
        <end position="348"/>
    </location>
</feature>
<evidence type="ECO:0000256" key="2">
    <source>
        <dbReference type="ARBA" id="ARBA00022475"/>
    </source>
</evidence>
<feature type="transmembrane region" description="Helical" evidence="6">
    <location>
        <begin position="742"/>
        <end position="763"/>
    </location>
</feature>
<dbReference type="AlphaFoldDB" id="A0A502FZN1"/>
<sequence>MIARLLQQLVALGVRRPFAVLGLCLALVAGAAVYAVGHFAMTTDTAALISPKIAWRQNEKAVETAFPQLSDVLLVIVDGKTPELAEAATAKLSAALATDTTHFRRVQRPDGGAYFDREGLLFGSTSEVQASTKALIGAQPLLGPLASDPSLRGIAGAFSTMLSGVDRGDVPLSRIARPMRTMAAALDASAAGKPAYFSWQELFTEPGSGATPPRRRLILAQPKLDYGALQPGEDAVAAIVAQAAKLGLDPAHGVTVRTTGEVPLADEEFATLEENIGFVGLVMAAAMLLTLWFATRSVKIVAGIVVTIVAGLVLTTALGLFAVGALNLISVAFIPLFVGLGVDFGIQISVRFNAERLEGADTGAALQRAATALGAPLALAAGAVFLGFGAFLPTDYIGIAELGIIAGLGMVVALVASVTLLPAMLMLLKPGTPRREVGFSEAAPLDRWLHTHRKTVLWAFAASMAGSIALLPFVQFDFNPLHLRAKDGPAMVALTDLMRDPLRTPNTINVLAPNADAAKVLAAKLSALPEVAEAVSVDGFVPEDQAAKLAVVQDAALLLDTTVNPFDVMPPPSDADAIGALMKTAGELRASATAHPGAAAADARRLATAFDRLARAAPTERTKATALLVTPLGTMLDQIRAMLQAEPVTRATLPPEIAGDWVSKDGRALVQVFPKGNSNDNAVLRRFTKAVRAVAPTASGLPVATQEAAGTVAWAFVEAGILALVLVSGLLFVVLRDVKEVAFTLAPVVLSGFLTLGSCVLIGQPINFANIIAFPLLFGVGVAFHIYFVMAWRGGATDLLQSSLARAVLFSALATGSAFGSLWLSHHPGTASMGKILMISLAWTLVCALIFEPALLGPPRAKKA</sequence>
<keyword evidence="3 6" id="KW-0812">Transmembrane</keyword>
<dbReference type="SUPFAM" id="SSF82866">
    <property type="entry name" value="Multidrug efflux transporter AcrB transmembrane domain"/>
    <property type="match status" value="2"/>
</dbReference>
<feature type="domain" description="Membrane transport protein MMPL" evidence="7">
    <location>
        <begin position="234"/>
        <end position="436"/>
    </location>
</feature>
<proteinExistence type="predicted"/>
<feature type="transmembrane region" description="Helical" evidence="6">
    <location>
        <begin position="769"/>
        <end position="792"/>
    </location>
</feature>
<dbReference type="InterPro" id="IPR017841">
    <property type="entry name" value="Hopanoid_biosynth_HpnN"/>
</dbReference>
<dbReference type="GO" id="GO:0005886">
    <property type="term" value="C:plasma membrane"/>
    <property type="evidence" value="ECO:0007669"/>
    <property type="project" value="UniProtKB-SubCell"/>
</dbReference>
<feature type="domain" description="Membrane transport protein MMPL" evidence="7">
    <location>
        <begin position="634"/>
        <end position="856"/>
    </location>
</feature>
<reference evidence="8 9" key="1">
    <citation type="journal article" date="2019" name="Environ. Microbiol.">
        <title>Species interactions and distinct microbial communities in high Arctic permafrost affected cryosols are associated with the CH4 and CO2 gas fluxes.</title>
        <authorList>
            <person name="Altshuler I."/>
            <person name="Hamel J."/>
            <person name="Turney S."/>
            <person name="Magnuson E."/>
            <person name="Levesque R."/>
            <person name="Greer C."/>
            <person name="Whyte L.G."/>
        </authorList>
    </citation>
    <scope>NUCLEOTIDE SEQUENCE [LARGE SCALE GENOMIC DNA]</scope>
    <source>
        <strain evidence="8 9">E6.1</strain>
    </source>
</reference>
<dbReference type="PANTHER" id="PTHR33406:SF13">
    <property type="entry name" value="MEMBRANE PROTEIN YDFJ"/>
    <property type="match status" value="1"/>
</dbReference>
<dbReference type="RefSeq" id="WP_140850068.1">
    <property type="nucleotide sequence ID" value="NZ_RCZC01000002.1"/>
</dbReference>
<dbReference type="Proteomes" id="UP000319931">
    <property type="component" value="Unassembled WGS sequence"/>
</dbReference>
<feature type="transmembrane region" description="Helical" evidence="6">
    <location>
        <begin position="404"/>
        <end position="428"/>
    </location>
</feature>
<name>A0A502FZN1_9SPHN</name>
<comment type="caution">
    <text evidence="8">The sequence shown here is derived from an EMBL/GenBank/DDBJ whole genome shotgun (WGS) entry which is preliminary data.</text>
</comment>
<evidence type="ECO:0000256" key="4">
    <source>
        <dbReference type="ARBA" id="ARBA00022989"/>
    </source>
</evidence>
<feature type="transmembrane region" description="Helical" evidence="6">
    <location>
        <begin position="276"/>
        <end position="294"/>
    </location>
</feature>
<dbReference type="InterPro" id="IPR050545">
    <property type="entry name" value="Mycobact_MmpL"/>
</dbReference>
<feature type="transmembrane region" description="Helical" evidence="6">
    <location>
        <begin position="301"/>
        <end position="322"/>
    </location>
</feature>
<dbReference type="PANTHER" id="PTHR33406">
    <property type="entry name" value="MEMBRANE PROTEIN MJ1562-RELATED"/>
    <property type="match status" value="1"/>
</dbReference>
<feature type="transmembrane region" description="Helical" evidence="6">
    <location>
        <begin position="369"/>
        <end position="392"/>
    </location>
</feature>
<evidence type="ECO:0000256" key="1">
    <source>
        <dbReference type="ARBA" id="ARBA00004651"/>
    </source>
</evidence>
<feature type="transmembrane region" description="Helical" evidence="6">
    <location>
        <begin position="712"/>
        <end position="735"/>
    </location>
</feature>
<evidence type="ECO:0000313" key="8">
    <source>
        <dbReference type="EMBL" id="TPG54929.1"/>
    </source>
</evidence>
<comment type="subcellular location">
    <subcellularLocation>
        <location evidence="1">Cell membrane</location>
        <topology evidence="1">Multi-pass membrane protein</topology>
    </subcellularLocation>
</comment>
<dbReference type="InterPro" id="IPR004869">
    <property type="entry name" value="MMPL_dom"/>
</dbReference>
<dbReference type="NCBIfam" id="TIGR03480">
    <property type="entry name" value="HpnN"/>
    <property type="match status" value="1"/>
</dbReference>
<dbReference type="EMBL" id="RCZC01000002">
    <property type="protein sequence ID" value="TPG54929.1"/>
    <property type="molecule type" value="Genomic_DNA"/>
</dbReference>
<keyword evidence="2" id="KW-1003">Cell membrane</keyword>
<dbReference type="OrthoDB" id="7518665at2"/>
<dbReference type="Gene3D" id="1.20.1640.10">
    <property type="entry name" value="Multidrug efflux transporter AcrB transmembrane domain"/>
    <property type="match status" value="2"/>
</dbReference>
<keyword evidence="5 6" id="KW-0472">Membrane</keyword>
<evidence type="ECO:0000313" key="9">
    <source>
        <dbReference type="Proteomes" id="UP000319931"/>
    </source>
</evidence>
<feature type="transmembrane region" description="Helical" evidence="6">
    <location>
        <begin position="836"/>
        <end position="856"/>
    </location>
</feature>
<keyword evidence="9" id="KW-1185">Reference proteome</keyword>
<feature type="transmembrane region" description="Helical" evidence="6">
    <location>
        <begin position="455"/>
        <end position="474"/>
    </location>
</feature>
<evidence type="ECO:0000259" key="7">
    <source>
        <dbReference type="Pfam" id="PF03176"/>
    </source>
</evidence>
<gene>
    <name evidence="8" type="ORF">EAH76_10065</name>
</gene>
<organism evidence="8 9">
    <name type="scientific">Sphingomonas glacialis</name>
    <dbReference type="NCBI Taxonomy" id="658225"/>
    <lineage>
        <taxon>Bacteria</taxon>
        <taxon>Pseudomonadati</taxon>
        <taxon>Pseudomonadota</taxon>
        <taxon>Alphaproteobacteria</taxon>
        <taxon>Sphingomonadales</taxon>
        <taxon>Sphingomonadaceae</taxon>
        <taxon>Sphingomonas</taxon>
    </lineage>
</organism>
<evidence type="ECO:0000256" key="5">
    <source>
        <dbReference type="ARBA" id="ARBA00023136"/>
    </source>
</evidence>
<evidence type="ECO:0000256" key="6">
    <source>
        <dbReference type="SAM" id="Phobius"/>
    </source>
</evidence>
<accession>A0A502FZN1</accession>
<protein>
    <submittedName>
        <fullName evidence="8">Hopanoid biosynthesis-associated RND transporter HpnN</fullName>
    </submittedName>
</protein>